<reference evidence="1" key="1">
    <citation type="journal article" date="2018" name="DNA Res.">
        <title>Multiple hybrid de novo genome assembly of finger millet, an orphan allotetraploid crop.</title>
        <authorList>
            <person name="Hatakeyama M."/>
            <person name="Aluri S."/>
            <person name="Balachadran M.T."/>
            <person name="Sivarajan S.R."/>
            <person name="Patrignani A."/>
            <person name="Gruter S."/>
            <person name="Poveda L."/>
            <person name="Shimizu-Inatsugi R."/>
            <person name="Baeten J."/>
            <person name="Francoijs K.J."/>
            <person name="Nataraja K.N."/>
            <person name="Reddy Y.A.N."/>
            <person name="Phadnis S."/>
            <person name="Ravikumar R.L."/>
            <person name="Schlapbach R."/>
            <person name="Sreeman S.M."/>
            <person name="Shimizu K.K."/>
        </authorList>
    </citation>
    <scope>NUCLEOTIDE SEQUENCE</scope>
</reference>
<reference evidence="1" key="2">
    <citation type="submission" date="2021-12" db="EMBL/GenBank/DDBJ databases">
        <title>Resequencing data analysis of finger millet.</title>
        <authorList>
            <person name="Hatakeyama M."/>
            <person name="Aluri S."/>
            <person name="Balachadran M.T."/>
            <person name="Sivarajan S.R."/>
            <person name="Poveda L."/>
            <person name="Shimizu-Inatsugi R."/>
            <person name="Schlapbach R."/>
            <person name="Sreeman S.M."/>
            <person name="Shimizu K.K."/>
        </authorList>
    </citation>
    <scope>NUCLEOTIDE SEQUENCE</scope>
</reference>
<organism evidence="1 2">
    <name type="scientific">Eleusine coracana subsp. coracana</name>
    <dbReference type="NCBI Taxonomy" id="191504"/>
    <lineage>
        <taxon>Eukaryota</taxon>
        <taxon>Viridiplantae</taxon>
        <taxon>Streptophyta</taxon>
        <taxon>Embryophyta</taxon>
        <taxon>Tracheophyta</taxon>
        <taxon>Spermatophyta</taxon>
        <taxon>Magnoliopsida</taxon>
        <taxon>Liliopsida</taxon>
        <taxon>Poales</taxon>
        <taxon>Poaceae</taxon>
        <taxon>PACMAD clade</taxon>
        <taxon>Chloridoideae</taxon>
        <taxon>Cynodonteae</taxon>
        <taxon>Eleusininae</taxon>
        <taxon>Eleusine</taxon>
    </lineage>
</organism>
<accession>A0AAV5FAA7</accession>
<sequence length="58" mass="6461">MLGAWMIWKHRNECVLEGATPSMSSLLRTFEDEHHLWCLARARKLNSLSAGQGHGLGG</sequence>
<gene>
    <name evidence="1" type="primary">gb20307</name>
    <name evidence="1" type="ORF">PR202_gb20307</name>
</gene>
<dbReference type="EMBL" id="BQKI01000083">
    <property type="protein sequence ID" value="GJN31856.1"/>
    <property type="molecule type" value="Genomic_DNA"/>
</dbReference>
<evidence type="ECO:0000313" key="2">
    <source>
        <dbReference type="Proteomes" id="UP001054889"/>
    </source>
</evidence>
<keyword evidence="2" id="KW-1185">Reference proteome</keyword>
<evidence type="ECO:0000313" key="1">
    <source>
        <dbReference type="EMBL" id="GJN31856.1"/>
    </source>
</evidence>
<comment type="caution">
    <text evidence="1">The sequence shown here is derived from an EMBL/GenBank/DDBJ whole genome shotgun (WGS) entry which is preliminary data.</text>
</comment>
<dbReference type="AlphaFoldDB" id="A0AAV5FAA7"/>
<protein>
    <submittedName>
        <fullName evidence="1">Uncharacterized protein</fullName>
    </submittedName>
</protein>
<proteinExistence type="predicted"/>
<name>A0AAV5FAA7_ELECO</name>
<dbReference type="Proteomes" id="UP001054889">
    <property type="component" value="Unassembled WGS sequence"/>
</dbReference>